<dbReference type="PANTHER" id="PTHR48029:SF1">
    <property type="entry name" value="NUCLEOLAR PROTEIN 8"/>
    <property type="match status" value="1"/>
</dbReference>
<dbReference type="AlphaFoldDB" id="K1QHX1"/>
<feature type="region of interest" description="Disordered" evidence="2">
    <location>
        <begin position="322"/>
        <end position="365"/>
    </location>
</feature>
<feature type="compositionally biased region" description="Basic and acidic residues" evidence="2">
    <location>
        <begin position="83"/>
        <end position="94"/>
    </location>
</feature>
<gene>
    <name evidence="3" type="ORF">CGI_10015697</name>
</gene>
<feature type="compositionally biased region" description="Basic and acidic residues" evidence="2">
    <location>
        <begin position="246"/>
        <end position="256"/>
    </location>
</feature>
<feature type="compositionally biased region" description="Acidic residues" evidence="2">
    <location>
        <begin position="257"/>
        <end position="267"/>
    </location>
</feature>
<dbReference type="HOGENOM" id="CLU_532376_0_0_1"/>
<feature type="region of interest" description="Disordered" evidence="2">
    <location>
        <begin position="403"/>
        <end position="422"/>
    </location>
</feature>
<proteinExistence type="predicted"/>
<accession>K1QHX1</accession>
<evidence type="ECO:0000313" key="3">
    <source>
        <dbReference type="EMBL" id="EKC36387.1"/>
    </source>
</evidence>
<dbReference type="GO" id="GO:0003723">
    <property type="term" value="F:RNA binding"/>
    <property type="evidence" value="ECO:0007669"/>
    <property type="project" value="UniProtKB-KW"/>
</dbReference>
<name>K1QHX1_MAGGI</name>
<evidence type="ECO:0000256" key="2">
    <source>
        <dbReference type="SAM" id="MobiDB-lite"/>
    </source>
</evidence>
<feature type="compositionally biased region" description="Polar residues" evidence="2">
    <location>
        <begin position="110"/>
        <end position="123"/>
    </location>
</feature>
<feature type="region of interest" description="Disordered" evidence="2">
    <location>
        <begin position="79"/>
        <end position="229"/>
    </location>
</feature>
<dbReference type="PANTHER" id="PTHR48029">
    <property type="entry name" value="NUCLEOLAR PROTEIN 8"/>
    <property type="match status" value="1"/>
</dbReference>
<keyword evidence="1" id="KW-0694">RNA-binding</keyword>
<sequence length="512" mass="58926">MKQVSEIAEERLIKERENGFAVKPKIKKPKGKHQEPLKNQKIQDFVMQGAVPGTLIEGGKDWVVGKYGRVLPIVHIPSKHGKKVQERSTEDRASSGDLPSTTTVTVVSSQTASNRMEPSSSTTELHKQGDKGDICGLISMGKSSKVLKNDRVTDSIEKERQKSRESELKRLESMMERSKETERKKKAIHQALALEGRQKKPALFDSSSENEDDEEIDEERFRIRPEYEGKAGKQLMKLQARFQNDERFRMDEKFIDEPDSSEVDSEEEEKHGNNNQKESSDEKSRAYKILGEVLGTTTVAKVERKKAMFRDVSAIHFDPTKEDHKQFEMEPNKKKEKVVKTNKDIMDSSDDEETQNAEKQNEELPVVTKERFYEVMSDSFKDAFSDKGPDLASKSFSLMSTFEGKEDSDTNDQDMFDSKEVPDKKKLEQTLWNPDGADRNDRIMSSDHEDGELYNPVRLCTSNQTFFFSSENDERVKEGISAFYRKEDFDEIRKEWLQNRQSLVNRPFNQKS</sequence>
<dbReference type="InParanoid" id="K1QHX1"/>
<feature type="region of interest" description="Disordered" evidence="2">
    <location>
        <begin position="246"/>
        <end position="284"/>
    </location>
</feature>
<reference evidence="3" key="1">
    <citation type="journal article" date="2012" name="Nature">
        <title>The oyster genome reveals stress adaptation and complexity of shell formation.</title>
        <authorList>
            <person name="Zhang G."/>
            <person name="Fang X."/>
            <person name="Guo X."/>
            <person name="Li L."/>
            <person name="Luo R."/>
            <person name="Xu F."/>
            <person name="Yang P."/>
            <person name="Zhang L."/>
            <person name="Wang X."/>
            <person name="Qi H."/>
            <person name="Xiong Z."/>
            <person name="Que H."/>
            <person name="Xie Y."/>
            <person name="Holland P.W."/>
            <person name="Paps J."/>
            <person name="Zhu Y."/>
            <person name="Wu F."/>
            <person name="Chen Y."/>
            <person name="Wang J."/>
            <person name="Peng C."/>
            <person name="Meng J."/>
            <person name="Yang L."/>
            <person name="Liu J."/>
            <person name="Wen B."/>
            <person name="Zhang N."/>
            <person name="Huang Z."/>
            <person name="Zhu Q."/>
            <person name="Feng Y."/>
            <person name="Mount A."/>
            <person name="Hedgecock D."/>
            <person name="Xu Z."/>
            <person name="Liu Y."/>
            <person name="Domazet-Loso T."/>
            <person name="Du Y."/>
            <person name="Sun X."/>
            <person name="Zhang S."/>
            <person name="Liu B."/>
            <person name="Cheng P."/>
            <person name="Jiang X."/>
            <person name="Li J."/>
            <person name="Fan D."/>
            <person name="Wang W."/>
            <person name="Fu W."/>
            <person name="Wang T."/>
            <person name="Wang B."/>
            <person name="Zhang J."/>
            <person name="Peng Z."/>
            <person name="Li Y."/>
            <person name="Li N."/>
            <person name="Wang J."/>
            <person name="Chen M."/>
            <person name="He Y."/>
            <person name="Tan F."/>
            <person name="Song X."/>
            <person name="Zheng Q."/>
            <person name="Huang R."/>
            <person name="Yang H."/>
            <person name="Du X."/>
            <person name="Chen L."/>
            <person name="Yang M."/>
            <person name="Gaffney P.M."/>
            <person name="Wang S."/>
            <person name="Luo L."/>
            <person name="She Z."/>
            <person name="Ming Y."/>
            <person name="Huang W."/>
            <person name="Zhang S."/>
            <person name="Huang B."/>
            <person name="Zhang Y."/>
            <person name="Qu T."/>
            <person name="Ni P."/>
            <person name="Miao G."/>
            <person name="Wang J."/>
            <person name="Wang Q."/>
            <person name="Steinberg C.E."/>
            <person name="Wang H."/>
            <person name="Li N."/>
            <person name="Qian L."/>
            <person name="Zhang G."/>
            <person name="Li Y."/>
            <person name="Yang H."/>
            <person name="Liu X."/>
            <person name="Wang J."/>
            <person name="Yin Y."/>
            <person name="Wang J."/>
        </authorList>
    </citation>
    <scope>NUCLEOTIDE SEQUENCE [LARGE SCALE GENOMIC DNA]</scope>
    <source>
        <strain evidence="3">05x7-T-G4-1.051#20</strain>
    </source>
</reference>
<feature type="compositionally biased region" description="Acidic residues" evidence="2">
    <location>
        <begin position="208"/>
        <end position="218"/>
    </location>
</feature>
<feature type="compositionally biased region" description="Low complexity" evidence="2">
    <location>
        <begin position="100"/>
        <end position="109"/>
    </location>
</feature>
<protein>
    <submittedName>
        <fullName evidence="3">Nucleolar protein 8</fullName>
    </submittedName>
</protein>
<feature type="compositionally biased region" description="Basic and acidic residues" evidence="2">
    <location>
        <begin position="219"/>
        <end position="229"/>
    </location>
</feature>
<feature type="compositionally biased region" description="Basic and acidic residues" evidence="2">
    <location>
        <begin position="124"/>
        <end position="133"/>
    </location>
</feature>
<dbReference type="EMBL" id="JH818967">
    <property type="protein sequence ID" value="EKC36387.1"/>
    <property type="molecule type" value="Genomic_DNA"/>
</dbReference>
<feature type="compositionally biased region" description="Basic and acidic residues" evidence="2">
    <location>
        <begin position="147"/>
        <end position="183"/>
    </location>
</feature>
<feature type="compositionally biased region" description="Basic and acidic residues" evidence="2">
    <location>
        <begin position="322"/>
        <end position="346"/>
    </location>
</feature>
<evidence type="ECO:0000256" key="1">
    <source>
        <dbReference type="ARBA" id="ARBA00022884"/>
    </source>
</evidence>
<feature type="compositionally biased region" description="Basic and acidic residues" evidence="2">
    <location>
        <begin position="268"/>
        <end position="284"/>
    </location>
</feature>
<organism evidence="3">
    <name type="scientific">Magallana gigas</name>
    <name type="common">Pacific oyster</name>
    <name type="synonym">Crassostrea gigas</name>
    <dbReference type="NCBI Taxonomy" id="29159"/>
    <lineage>
        <taxon>Eukaryota</taxon>
        <taxon>Metazoa</taxon>
        <taxon>Spiralia</taxon>
        <taxon>Lophotrochozoa</taxon>
        <taxon>Mollusca</taxon>
        <taxon>Bivalvia</taxon>
        <taxon>Autobranchia</taxon>
        <taxon>Pteriomorphia</taxon>
        <taxon>Ostreida</taxon>
        <taxon>Ostreoidea</taxon>
        <taxon>Ostreidae</taxon>
        <taxon>Magallana</taxon>
    </lineage>
</organism>